<dbReference type="RefSeq" id="WP_185138381.1">
    <property type="nucleotide sequence ID" value="NZ_JACJVR010000090.1"/>
</dbReference>
<accession>A0A841U8I7</accession>
<reference evidence="1 2" key="1">
    <citation type="submission" date="2020-08" db="EMBL/GenBank/DDBJ databases">
        <title>Cohnella phylogeny.</title>
        <authorList>
            <person name="Dunlap C."/>
        </authorList>
    </citation>
    <scope>NUCLEOTIDE SEQUENCE [LARGE SCALE GENOMIC DNA]</scope>
    <source>
        <strain evidence="1 2">DSM 25239</strain>
    </source>
</reference>
<proteinExistence type="predicted"/>
<protein>
    <submittedName>
        <fullName evidence="1">Uncharacterized protein</fullName>
    </submittedName>
</protein>
<keyword evidence="2" id="KW-1185">Reference proteome</keyword>
<dbReference type="Proteomes" id="UP000553776">
    <property type="component" value="Unassembled WGS sequence"/>
</dbReference>
<gene>
    <name evidence="1" type="ORF">H7B90_23740</name>
</gene>
<dbReference type="AlphaFoldDB" id="A0A841U8I7"/>
<organism evidence="1 2">
    <name type="scientific">Cohnella xylanilytica</name>
    <dbReference type="NCBI Taxonomy" id="557555"/>
    <lineage>
        <taxon>Bacteria</taxon>
        <taxon>Bacillati</taxon>
        <taxon>Bacillota</taxon>
        <taxon>Bacilli</taxon>
        <taxon>Bacillales</taxon>
        <taxon>Paenibacillaceae</taxon>
        <taxon>Cohnella</taxon>
    </lineage>
</organism>
<dbReference type="EMBL" id="JACJVR010000090">
    <property type="protein sequence ID" value="MBB6694414.1"/>
    <property type="molecule type" value="Genomic_DNA"/>
</dbReference>
<evidence type="ECO:0000313" key="2">
    <source>
        <dbReference type="Proteomes" id="UP000553776"/>
    </source>
</evidence>
<name>A0A841U8I7_9BACL</name>
<sequence>MKYEIGKTYKALLNGKIRTFRVDEHDYEIGEHLIKWDDGDTEWAYIADMDRWVEDAKEVFEQ</sequence>
<comment type="caution">
    <text evidence="1">The sequence shown here is derived from an EMBL/GenBank/DDBJ whole genome shotgun (WGS) entry which is preliminary data.</text>
</comment>
<evidence type="ECO:0000313" key="1">
    <source>
        <dbReference type="EMBL" id="MBB6694414.1"/>
    </source>
</evidence>